<proteinExistence type="predicted"/>
<keyword evidence="2" id="KW-1185">Reference proteome</keyword>
<name>A0A1T5L3D3_9FIRM</name>
<reference evidence="2" key="1">
    <citation type="submission" date="2017-02" db="EMBL/GenBank/DDBJ databases">
        <authorList>
            <person name="Varghese N."/>
            <person name="Submissions S."/>
        </authorList>
    </citation>
    <scope>NUCLEOTIDE SEQUENCE [LARGE SCALE GENOMIC DNA]</scope>
    <source>
        <strain evidence="2">M1</strain>
    </source>
</reference>
<gene>
    <name evidence="1" type="ORF">SAMN02194393_02441</name>
</gene>
<protein>
    <recommendedName>
        <fullName evidence="3">Bacteriophage lambda head decoration protein D</fullName>
    </recommendedName>
</protein>
<dbReference type="AlphaFoldDB" id="A0A1T5L3D3"/>
<evidence type="ECO:0000313" key="1">
    <source>
        <dbReference type="EMBL" id="SKC70453.1"/>
    </source>
</evidence>
<sequence length="113" mass="12382">MSYERSTTIFGKEKTILELAEELFQNTTVKVKASDVPIENGKRILKAGTILSKEGKKVNDSSAYGVVYRDVNLTYSNVTETVLVTIFGFVKEAALPVAPSAEAKAAMKMIMFV</sequence>
<dbReference type="EMBL" id="FUZT01000005">
    <property type="protein sequence ID" value="SKC70453.1"/>
    <property type="molecule type" value="Genomic_DNA"/>
</dbReference>
<accession>A0A1T5L3D3</accession>
<organism evidence="1 2">
    <name type="scientific">Maledivibacter halophilus</name>
    <dbReference type="NCBI Taxonomy" id="36842"/>
    <lineage>
        <taxon>Bacteria</taxon>
        <taxon>Bacillati</taxon>
        <taxon>Bacillota</taxon>
        <taxon>Clostridia</taxon>
        <taxon>Peptostreptococcales</taxon>
        <taxon>Caminicellaceae</taxon>
        <taxon>Maledivibacter</taxon>
    </lineage>
</organism>
<evidence type="ECO:0000313" key="2">
    <source>
        <dbReference type="Proteomes" id="UP000190285"/>
    </source>
</evidence>
<dbReference type="RefSeq" id="WP_079491962.1">
    <property type="nucleotide sequence ID" value="NZ_FUZT01000005.1"/>
</dbReference>
<evidence type="ECO:0008006" key="3">
    <source>
        <dbReference type="Google" id="ProtNLM"/>
    </source>
</evidence>
<dbReference type="OrthoDB" id="2063806at2"/>
<dbReference type="Proteomes" id="UP000190285">
    <property type="component" value="Unassembled WGS sequence"/>
</dbReference>
<dbReference type="STRING" id="36842.SAMN02194393_02441"/>